<dbReference type="AlphaFoldDB" id="A0A1R3HSH7"/>
<dbReference type="Proteomes" id="UP000188268">
    <property type="component" value="Unassembled WGS sequence"/>
</dbReference>
<accession>A0A1R3HSH7</accession>
<dbReference type="PROSITE" id="PS50802">
    <property type="entry name" value="OTU"/>
    <property type="match status" value="1"/>
</dbReference>
<dbReference type="EMBL" id="AWWV01011237">
    <property type="protein sequence ID" value="OMO73347.1"/>
    <property type="molecule type" value="Genomic_DNA"/>
</dbReference>
<reference evidence="2 3" key="1">
    <citation type="submission" date="2013-09" db="EMBL/GenBank/DDBJ databases">
        <title>Corchorus capsularis genome sequencing.</title>
        <authorList>
            <person name="Alam M."/>
            <person name="Haque M.S."/>
            <person name="Islam M.S."/>
            <person name="Emdad E.M."/>
            <person name="Islam M.M."/>
            <person name="Ahmed B."/>
            <person name="Halim A."/>
            <person name="Hossen Q.M.M."/>
            <person name="Hossain M.Z."/>
            <person name="Ahmed R."/>
            <person name="Khan M.M."/>
            <person name="Islam R."/>
            <person name="Rashid M.M."/>
            <person name="Khan S.A."/>
            <person name="Rahman M.S."/>
            <person name="Alam M."/>
        </authorList>
    </citation>
    <scope>NUCLEOTIDE SEQUENCE [LARGE SCALE GENOMIC DNA]</scope>
    <source>
        <strain evidence="3">cv. CVL-1</strain>
        <tissue evidence="2">Whole seedling</tissue>
    </source>
</reference>
<comment type="caution">
    <text evidence="2">The sequence shown here is derived from an EMBL/GenBank/DDBJ whole genome shotgun (WGS) entry which is preliminary data.</text>
</comment>
<dbReference type="InterPro" id="IPR003323">
    <property type="entry name" value="OTU_dom"/>
</dbReference>
<dbReference type="STRING" id="210143.A0A1R3HSH7"/>
<name>A0A1R3HSH7_COCAP</name>
<evidence type="ECO:0000313" key="2">
    <source>
        <dbReference type="EMBL" id="OMO73347.1"/>
    </source>
</evidence>
<dbReference type="Gramene" id="OMO73347">
    <property type="protein sequence ID" value="OMO73347"/>
    <property type="gene ID" value="CCACVL1_17320"/>
</dbReference>
<dbReference type="OrthoDB" id="409956at2759"/>
<gene>
    <name evidence="2" type="ORF">CCACVL1_17320</name>
</gene>
<evidence type="ECO:0000259" key="1">
    <source>
        <dbReference type="PROSITE" id="PS50802"/>
    </source>
</evidence>
<feature type="domain" description="OTU" evidence="1">
    <location>
        <begin position="55"/>
        <end position="124"/>
    </location>
</feature>
<evidence type="ECO:0000313" key="3">
    <source>
        <dbReference type="Proteomes" id="UP000188268"/>
    </source>
</evidence>
<protein>
    <recommendedName>
        <fullName evidence="1">OTU domain-containing protein</fullName>
    </recommendedName>
</protein>
<sequence>MFCYVQHLNLYLHGEVQSNLETFTVLHNLWVEFLDGASWDVLGDGSPATKKAEHFSVNKVTGDGRCLFRALVKGMAFNKGVALSPREERDDAGEVYRGILSDGQAVAIKRAQHGSMQGGLEFKT</sequence>
<keyword evidence="3" id="KW-1185">Reference proteome</keyword>
<proteinExistence type="predicted"/>
<organism evidence="2 3">
    <name type="scientific">Corchorus capsularis</name>
    <name type="common">Jute</name>
    <dbReference type="NCBI Taxonomy" id="210143"/>
    <lineage>
        <taxon>Eukaryota</taxon>
        <taxon>Viridiplantae</taxon>
        <taxon>Streptophyta</taxon>
        <taxon>Embryophyta</taxon>
        <taxon>Tracheophyta</taxon>
        <taxon>Spermatophyta</taxon>
        <taxon>Magnoliopsida</taxon>
        <taxon>eudicotyledons</taxon>
        <taxon>Gunneridae</taxon>
        <taxon>Pentapetalae</taxon>
        <taxon>rosids</taxon>
        <taxon>malvids</taxon>
        <taxon>Malvales</taxon>
        <taxon>Malvaceae</taxon>
        <taxon>Grewioideae</taxon>
        <taxon>Apeibeae</taxon>
        <taxon>Corchorus</taxon>
    </lineage>
</organism>
<dbReference type="Gene3D" id="3.90.70.80">
    <property type="match status" value="1"/>
</dbReference>